<evidence type="ECO:0000313" key="1">
    <source>
        <dbReference type="EMBL" id="EFO23855.1"/>
    </source>
</evidence>
<gene>
    <name evidence="1" type="ORF">LOAG_04633</name>
</gene>
<dbReference type="InParanoid" id="A0A1S0U1L7"/>
<reference evidence="1" key="1">
    <citation type="submission" date="2012-04" db="EMBL/GenBank/DDBJ databases">
        <title>The Genome Sequence of Loa loa.</title>
        <authorList>
            <consortium name="The Broad Institute Genome Sequencing Platform"/>
            <consortium name="Broad Institute Genome Sequencing Center for Infectious Disease"/>
            <person name="Nutman T.B."/>
            <person name="Fink D.L."/>
            <person name="Russ C."/>
            <person name="Young S."/>
            <person name="Zeng Q."/>
            <person name="Gargeya S."/>
            <person name="Alvarado L."/>
            <person name="Berlin A."/>
            <person name="Chapman S.B."/>
            <person name="Chen Z."/>
            <person name="Freedman E."/>
            <person name="Gellesch M."/>
            <person name="Goldberg J."/>
            <person name="Griggs A."/>
            <person name="Gujja S."/>
            <person name="Heilman E.R."/>
            <person name="Heiman D."/>
            <person name="Howarth C."/>
            <person name="Mehta T."/>
            <person name="Neiman D."/>
            <person name="Pearson M."/>
            <person name="Roberts A."/>
            <person name="Saif S."/>
            <person name="Shea T."/>
            <person name="Shenoy N."/>
            <person name="Sisk P."/>
            <person name="Stolte C."/>
            <person name="Sykes S."/>
            <person name="White J."/>
            <person name="Yandava C."/>
            <person name="Haas B."/>
            <person name="Henn M.R."/>
            <person name="Nusbaum C."/>
            <person name="Birren B."/>
        </authorList>
    </citation>
    <scope>NUCLEOTIDE SEQUENCE [LARGE SCALE GENOMIC DNA]</scope>
</reference>
<name>A0A1S0U1L7_LOALO</name>
<organism evidence="1">
    <name type="scientific">Loa loa</name>
    <name type="common">Eye worm</name>
    <name type="synonym">Filaria loa</name>
    <dbReference type="NCBI Taxonomy" id="7209"/>
    <lineage>
        <taxon>Eukaryota</taxon>
        <taxon>Metazoa</taxon>
        <taxon>Ecdysozoa</taxon>
        <taxon>Nematoda</taxon>
        <taxon>Chromadorea</taxon>
        <taxon>Rhabditida</taxon>
        <taxon>Spirurina</taxon>
        <taxon>Spiruromorpha</taxon>
        <taxon>Filarioidea</taxon>
        <taxon>Onchocercidae</taxon>
        <taxon>Loa</taxon>
    </lineage>
</organism>
<dbReference type="AlphaFoldDB" id="A0A1S0U1L7"/>
<accession>A0A1S0U1L7</accession>
<proteinExistence type="predicted"/>
<dbReference type="EMBL" id="JH712200">
    <property type="protein sequence ID" value="EFO23855.1"/>
    <property type="molecule type" value="Genomic_DNA"/>
</dbReference>
<dbReference type="CTD" id="9942035"/>
<feature type="non-terminal residue" evidence="1">
    <location>
        <position position="1"/>
    </location>
</feature>
<dbReference type="GeneID" id="9942035"/>
<protein>
    <submittedName>
        <fullName evidence="1">Uncharacterized protein</fullName>
    </submittedName>
</protein>
<dbReference type="KEGG" id="loa:LOAG_04633"/>
<sequence>IMIYSQVISNERFNPALAVFKTAGLIRTTAGIQQTQNTLNDSCNLSRGSERSHVAYVRGNHEQEKCSVKMLGEHFSYEFDSWPKNELVSDSWARIEICLL</sequence>
<dbReference type="OrthoDB" id="5841928at2759"/>
<dbReference type="RefSeq" id="XP_003140218.1">
    <property type="nucleotide sequence ID" value="XM_003140170.1"/>
</dbReference>